<evidence type="ECO:0000256" key="4">
    <source>
        <dbReference type="ARBA" id="ARBA00022989"/>
    </source>
</evidence>
<feature type="transmembrane region" description="Helical" evidence="6">
    <location>
        <begin position="64"/>
        <end position="87"/>
    </location>
</feature>
<proteinExistence type="inferred from homology"/>
<dbReference type="InterPro" id="IPR050638">
    <property type="entry name" value="AA-Vitamin_Transporters"/>
</dbReference>
<evidence type="ECO:0000256" key="2">
    <source>
        <dbReference type="ARBA" id="ARBA00007362"/>
    </source>
</evidence>
<evidence type="ECO:0000256" key="5">
    <source>
        <dbReference type="ARBA" id="ARBA00023136"/>
    </source>
</evidence>
<evidence type="ECO:0000256" key="1">
    <source>
        <dbReference type="ARBA" id="ARBA00004141"/>
    </source>
</evidence>
<organism evidence="8 9">
    <name type="scientific">Skermanella cutis</name>
    <dbReference type="NCBI Taxonomy" id="2775420"/>
    <lineage>
        <taxon>Bacteria</taxon>
        <taxon>Pseudomonadati</taxon>
        <taxon>Pseudomonadota</taxon>
        <taxon>Alphaproteobacteria</taxon>
        <taxon>Rhodospirillales</taxon>
        <taxon>Azospirillaceae</taxon>
        <taxon>Skermanella</taxon>
    </lineage>
</organism>
<evidence type="ECO:0000256" key="6">
    <source>
        <dbReference type="SAM" id="Phobius"/>
    </source>
</evidence>
<feature type="transmembrane region" description="Helical" evidence="6">
    <location>
        <begin position="244"/>
        <end position="265"/>
    </location>
</feature>
<feature type="transmembrane region" description="Helical" evidence="6">
    <location>
        <begin position="99"/>
        <end position="117"/>
    </location>
</feature>
<dbReference type="InterPro" id="IPR000620">
    <property type="entry name" value="EamA_dom"/>
</dbReference>
<comment type="subcellular location">
    <subcellularLocation>
        <location evidence="1">Membrane</location>
        <topology evidence="1">Multi-pass membrane protein</topology>
    </subcellularLocation>
</comment>
<feature type="transmembrane region" description="Helical" evidence="6">
    <location>
        <begin position="123"/>
        <end position="144"/>
    </location>
</feature>
<dbReference type="PANTHER" id="PTHR32322">
    <property type="entry name" value="INNER MEMBRANE TRANSPORTER"/>
    <property type="match status" value="1"/>
</dbReference>
<keyword evidence="3 6" id="KW-0812">Transmembrane</keyword>
<gene>
    <name evidence="8" type="ORF">IGS68_24515</name>
</gene>
<feature type="transmembrane region" description="Helical" evidence="6">
    <location>
        <begin position="151"/>
        <end position="168"/>
    </location>
</feature>
<dbReference type="PANTHER" id="PTHR32322:SF2">
    <property type="entry name" value="EAMA DOMAIN-CONTAINING PROTEIN"/>
    <property type="match status" value="1"/>
</dbReference>
<feature type="transmembrane region" description="Helical" evidence="6">
    <location>
        <begin position="210"/>
        <end position="232"/>
    </location>
</feature>
<evidence type="ECO:0000259" key="7">
    <source>
        <dbReference type="Pfam" id="PF00892"/>
    </source>
</evidence>
<comment type="similarity">
    <text evidence="2">Belongs to the EamA transporter family.</text>
</comment>
<dbReference type="Proteomes" id="UP000595197">
    <property type="component" value="Chromosome"/>
</dbReference>
<sequence>MDKTVRGKTVRGAANAWATTGRAGNAVGRAAPPAFVLFGLQAAMVVAWSAGFIGYRFAAEHAPAFLVTFWRFALAVPLLLPFALPALRAAPRAAIGRQALIGVFAICGYLAPIAKSIEYGVPAGLAALAADLLPLAVAGMAIFLPGRRTGGLRWIGVGIGALGVVAVAGESFRLGSAPVWAYGLPVLGMLSLAVATLIQERIGGTDLSLPISATLFIQVCVSVPVFGILALVEGGIAPVASPTFGLSLLWLVLIPTLGGYGLYWACLRLGSAESASGALYLSPPVTMIWAHAVFGEPLSPMMAVGMCLSLVGLFCINREAGRGTSR</sequence>
<dbReference type="EMBL" id="CP067420">
    <property type="protein sequence ID" value="QQP89123.1"/>
    <property type="molecule type" value="Genomic_DNA"/>
</dbReference>
<reference evidence="8" key="1">
    <citation type="submission" date="2021-02" db="EMBL/GenBank/DDBJ databases">
        <title>Skermanella TT6 skin isolate.</title>
        <authorList>
            <person name="Lee K."/>
            <person name="Ganzorig M."/>
        </authorList>
    </citation>
    <scope>NUCLEOTIDE SEQUENCE</scope>
    <source>
        <strain evidence="8">TT6</strain>
    </source>
</reference>
<name>A0ABX7B4S7_9PROT</name>
<accession>A0ABX7B4S7</accession>
<keyword evidence="5 6" id="KW-0472">Membrane</keyword>
<keyword evidence="4 6" id="KW-1133">Transmembrane helix</keyword>
<evidence type="ECO:0000256" key="3">
    <source>
        <dbReference type="ARBA" id="ARBA00022692"/>
    </source>
</evidence>
<feature type="transmembrane region" description="Helical" evidence="6">
    <location>
        <begin position="35"/>
        <end position="58"/>
    </location>
</feature>
<feature type="domain" description="EamA" evidence="7">
    <location>
        <begin position="183"/>
        <end position="317"/>
    </location>
</feature>
<evidence type="ECO:0000313" key="9">
    <source>
        <dbReference type="Proteomes" id="UP000595197"/>
    </source>
</evidence>
<evidence type="ECO:0000313" key="8">
    <source>
        <dbReference type="EMBL" id="QQP89123.1"/>
    </source>
</evidence>
<feature type="transmembrane region" description="Helical" evidence="6">
    <location>
        <begin position="277"/>
        <end position="294"/>
    </location>
</feature>
<feature type="transmembrane region" description="Helical" evidence="6">
    <location>
        <begin position="180"/>
        <end position="198"/>
    </location>
</feature>
<dbReference type="Pfam" id="PF00892">
    <property type="entry name" value="EamA"/>
    <property type="match status" value="2"/>
</dbReference>
<feature type="transmembrane region" description="Helical" evidence="6">
    <location>
        <begin position="300"/>
        <end position="316"/>
    </location>
</feature>
<dbReference type="SUPFAM" id="SSF103481">
    <property type="entry name" value="Multidrug resistance efflux transporter EmrE"/>
    <property type="match status" value="2"/>
</dbReference>
<keyword evidence="9" id="KW-1185">Reference proteome</keyword>
<dbReference type="InterPro" id="IPR037185">
    <property type="entry name" value="EmrE-like"/>
</dbReference>
<protein>
    <submittedName>
        <fullName evidence="8">DMT family transporter</fullName>
    </submittedName>
</protein>
<feature type="domain" description="EamA" evidence="7">
    <location>
        <begin position="43"/>
        <end position="167"/>
    </location>
</feature>
<dbReference type="RefSeq" id="WP_201074970.1">
    <property type="nucleotide sequence ID" value="NZ_CP067420.1"/>
</dbReference>